<dbReference type="PANTHER" id="PTHR28523:SF1">
    <property type="entry name" value="CYTOCHROME C OXIDASE ASSEMBLY FACTOR 1"/>
    <property type="match status" value="1"/>
</dbReference>
<dbReference type="GO" id="GO:0005743">
    <property type="term" value="C:mitochondrial inner membrane"/>
    <property type="evidence" value="ECO:0000318"/>
    <property type="project" value="GO_Central"/>
</dbReference>
<dbReference type="EMBL" id="KE651168">
    <property type="protein sequence ID" value="EEB09400.1"/>
    <property type="molecule type" value="Genomic_DNA"/>
</dbReference>
<protein>
    <submittedName>
        <fullName evidence="3">Inner membrane protein</fullName>
    </submittedName>
</protein>
<feature type="compositionally biased region" description="Low complexity" evidence="1">
    <location>
        <begin position="34"/>
        <end position="44"/>
    </location>
</feature>
<dbReference type="JaponicusDB" id="SJAG_04603">
    <property type="gene designation" value="coa1"/>
</dbReference>
<dbReference type="RefSeq" id="XP_002175693.1">
    <property type="nucleotide sequence ID" value="XM_002175657.1"/>
</dbReference>
<gene>
    <name evidence="4" type="primary">coa1</name>
    <name evidence="3" type="ORF">SJAG_04603</name>
</gene>
<dbReference type="OMA" id="MVRYDPR"/>
<proteinExistence type="predicted"/>
<organism evidence="3 5">
    <name type="scientific">Schizosaccharomyces japonicus (strain yFS275 / FY16936)</name>
    <name type="common">Fission yeast</name>
    <dbReference type="NCBI Taxonomy" id="402676"/>
    <lineage>
        <taxon>Eukaryota</taxon>
        <taxon>Fungi</taxon>
        <taxon>Dikarya</taxon>
        <taxon>Ascomycota</taxon>
        <taxon>Taphrinomycotina</taxon>
        <taxon>Schizosaccharomycetes</taxon>
        <taxon>Schizosaccharomycetales</taxon>
        <taxon>Schizosaccharomycetaceae</taxon>
        <taxon>Schizosaccharomyces</taxon>
    </lineage>
</organism>
<dbReference type="PANTHER" id="PTHR28523">
    <property type="entry name" value="CYTOCHROME C OXIDASE ASSEMBLY FACTOR 1"/>
    <property type="match status" value="1"/>
</dbReference>
<dbReference type="HOGENOM" id="CLU_1349592_0_0_1"/>
<keyword evidence="2" id="KW-0472">Membrane</keyword>
<keyword evidence="2" id="KW-0812">Transmembrane</keyword>
<evidence type="ECO:0000256" key="2">
    <source>
        <dbReference type="SAM" id="Phobius"/>
    </source>
</evidence>
<dbReference type="GeneID" id="7049759"/>
<dbReference type="VEuPathDB" id="FungiDB:SJAG_04603"/>
<reference evidence="3 5" key="1">
    <citation type="journal article" date="2011" name="Science">
        <title>Comparative functional genomics of the fission yeasts.</title>
        <authorList>
            <person name="Rhind N."/>
            <person name="Chen Z."/>
            <person name="Yassour M."/>
            <person name="Thompson D.A."/>
            <person name="Haas B.J."/>
            <person name="Habib N."/>
            <person name="Wapinski I."/>
            <person name="Roy S."/>
            <person name="Lin M.F."/>
            <person name="Heiman D.I."/>
            <person name="Young S.K."/>
            <person name="Furuya K."/>
            <person name="Guo Y."/>
            <person name="Pidoux A."/>
            <person name="Chen H.M."/>
            <person name="Robbertse B."/>
            <person name="Goldberg J.M."/>
            <person name="Aoki K."/>
            <person name="Bayne E.H."/>
            <person name="Berlin A.M."/>
            <person name="Desjardins C.A."/>
            <person name="Dobbs E."/>
            <person name="Dukaj L."/>
            <person name="Fan L."/>
            <person name="FitzGerald M.G."/>
            <person name="French C."/>
            <person name="Gujja S."/>
            <person name="Hansen K."/>
            <person name="Keifenheim D."/>
            <person name="Levin J.Z."/>
            <person name="Mosher R.A."/>
            <person name="Mueller C.A."/>
            <person name="Pfiffner J."/>
            <person name="Priest M."/>
            <person name="Russ C."/>
            <person name="Smialowska A."/>
            <person name="Swoboda P."/>
            <person name="Sykes S.M."/>
            <person name="Vaughn M."/>
            <person name="Vengrova S."/>
            <person name="Yoder R."/>
            <person name="Zeng Q."/>
            <person name="Allshire R."/>
            <person name="Baulcombe D."/>
            <person name="Birren B.W."/>
            <person name="Brown W."/>
            <person name="Ekwall K."/>
            <person name="Kellis M."/>
            <person name="Leatherwood J."/>
            <person name="Levin H."/>
            <person name="Margalit H."/>
            <person name="Martienssen R."/>
            <person name="Nieduszynski C.A."/>
            <person name="Spatafora J.W."/>
            <person name="Friedman N."/>
            <person name="Dalgaard J.Z."/>
            <person name="Baumann P."/>
            <person name="Niki H."/>
            <person name="Regev A."/>
            <person name="Nusbaum C."/>
        </authorList>
    </citation>
    <scope>NUCLEOTIDE SEQUENCE [LARGE SCALE GENOMIC DNA]</scope>
    <source>
        <strain evidence="5">yFS275 / FY16936</strain>
    </source>
</reference>
<evidence type="ECO:0000256" key="1">
    <source>
        <dbReference type="SAM" id="MobiDB-lite"/>
    </source>
</evidence>
<keyword evidence="5" id="KW-1185">Reference proteome</keyword>
<keyword evidence="2" id="KW-1133">Transmembrane helix</keyword>
<dbReference type="STRING" id="402676.B6K796"/>
<accession>B6K796</accession>
<evidence type="ECO:0000313" key="4">
    <source>
        <dbReference type="JaponicusDB" id="SJAG_04603"/>
    </source>
</evidence>
<dbReference type="AlphaFoldDB" id="B6K796"/>
<dbReference type="OrthoDB" id="5365991at2759"/>
<dbReference type="Proteomes" id="UP000001744">
    <property type="component" value="Unassembled WGS sequence"/>
</dbReference>
<name>B6K796_SCHJY</name>
<dbReference type="GO" id="GO:0033617">
    <property type="term" value="P:mitochondrial respiratory chain complex IV assembly"/>
    <property type="evidence" value="ECO:0000318"/>
    <property type="project" value="GO_Central"/>
</dbReference>
<dbReference type="Pfam" id="PF08695">
    <property type="entry name" value="Coa1"/>
    <property type="match status" value="1"/>
</dbReference>
<dbReference type="eggNOG" id="ENOG502RZQV">
    <property type="taxonomic scope" value="Eukaryota"/>
</dbReference>
<evidence type="ECO:0000313" key="5">
    <source>
        <dbReference type="Proteomes" id="UP000001744"/>
    </source>
</evidence>
<feature type="compositionally biased region" description="Low complexity" evidence="1">
    <location>
        <begin position="54"/>
        <end position="67"/>
    </location>
</feature>
<dbReference type="InterPro" id="IPR042432">
    <property type="entry name" value="Coa1_fungi"/>
</dbReference>
<feature type="region of interest" description="Disordered" evidence="1">
    <location>
        <begin position="34"/>
        <end position="67"/>
    </location>
</feature>
<evidence type="ECO:0000313" key="3">
    <source>
        <dbReference type="EMBL" id="EEB09400.1"/>
    </source>
</evidence>
<dbReference type="InterPro" id="IPR014807">
    <property type="entry name" value="Coa1"/>
</dbReference>
<feature type="transmembrane region" description="Helical" evidence="2">
    <location>
        <begin position="91"/>
        <end position="110"/>
    </location>
</feature>
<sequence length="203" mass="21893">MHLQQHRSLLPSQPARAPPAWTLVASSLTSAARFSSTSTSSSPPSSKPPHKRSSTAAPASSSPAQRPPVICFTRQQPLPPLPRQSAAFRSGLLLAFCIWAGAALFAIHYGKQNSNVTQTVMHRVQRSPAARSLLGDNIRFTYPFPWVSGAISKRKGKIDIAFHVTGSRASGIVHYTSIKLGPAFSWLEEKCLLTVGDEAVPID</sequence>